<keyword evidence="1" id="KW-1133">Transmembrane helix</keyword>
<keyword evidence="1" id="KW-0812">Transmembrane</keyword>
<accession>A0A9E8ZC10</accession>
<keyword evidence="1" id="KW-0472">Membrane</keyword>
<dbReference type="EMBL" id="CP113797">
    <property type="protein sequence ID" value="WAL59067.1"/>
    <property type="molecule type" value="Genomic_DNA"/>
</dbReference>
<evidence type="ECO:0000313" key="3">
    <source>
        <dbReference type="Proteomes" id="UP001163152"/>
    </source>
</evidence>
<keyword evidence="3" id="KW-1185">Reference proteome</keyword>
<feature type="transmembrane region" description="Helical" evidence="1">
    <location>
        <begin position="27"/>
        <end position="48"/>
    </location>
</feature>
<name>A0A9E8ZC10_9CYAN</name>
<sequence>MVQENLTTNLQVPRNRLLLQGLQWLKYPGLLVAILGCIPTLIELYIAIRTGVPPGRASEAARQRRLWLANQDCLVSVEPIEVPTDRSIRVTALVCSSSGDVLITKFIRTSVPTSKIVETPDSLEPISRWVENDIFQESAFIDLFSPVAIAASVNDNQEENQISQAPIVLCTKDLGGGKLLRQVQYPDGQCFNEVINTYIGSVISRTQGSCDGNCQ</sequence>
<dbReference type="Proteomes" id="UP001163152">
    <property type="component" value="Chromosome"/>
</dbReference>
<reference evidence="2" key="1">
    <citation type="submission" date="2022-12" db="EMBL/GenBank/DDBJ databases">
        <title>Polyphasic identification of a Novel Hot-Spring Cyanobacterium Ocullathermofonsia sinensis gen nov. sp. nov. and Genomic Insights on its Adaptations to the Thermal Habitat.</title>
        <authorList>
            <person name="Daroch M."/>
            <person name="Tang J."/>
            <person name="Jiang Y."/>
        </authorList>
    </citation>
    <scope>NUCLEOTIDE SEQUENCE</scope>
    <source>
        <strain evidence="2">PKUAC-SCTA174</strain>
    </source>
</reference>
<gene>
    <name evidence="2" type="ORF">OXH18_18070</name>
</gene>
<dbReference type="AlphaFoldDB" id="A0A9E8ZC10"/>
<protein>
    <submittedName>
        <fullName evidence="2">Uncharacterized protein</fullName>
    </submittedName>
</protein>
<proteinExistence type="predicted"/>
<evidence type="ECO:0000313" key="2">
    <source>
        <dbReference type="EMBL" id="WAL59067.1"/>
    </source>
</evidence>
<dbReference type="KEGG" id="tsin:OXH18_18070"/>
<organism evidence="2 3">
    <name type="scientific">Thermocoleostomius sinensis A174</name>
    <dbReference type="NCBI Taxonomy" id="2016057"/>
    <lineage>
        <taxon>Bacteria</taxon>
        <taxon>Bacillati</taxon>
        <taxon>Cyanobacteriota</taxon>
        <taxon>Cyanophyceae</taxon>
        <taxon>Oculatellales</taxon>
        <taxon>Oculatellaceae</taxon>
        <taxon>Thermocoleostomius</taxon>
    </lineage>
</organism>
<dbReference type="RefSeq" id="WP_268608625.1">
    <property type="nucleotide sequence ID" value="NZ_CP113797.1"/>
</dbReference>
<evidence type="ECO:0000256" key="1">
    <source>
        <dbReference type="SAM" id="Phobius"/>
    </source>
</evidence>